<name>A0A165HD45_XYLHT</name>
<dbReference type="STRING" id="1328760.A0A165HD45"/>
<dbReference type="Gene3D" id="1.25.40.10">
    <property type="entry name" value="Tetratricopeptide repeat domain"/>
    <property type="match status" value="1"/>
</dbReference>
<dbReference type="AlphaFoldDB" id="A0A165HD45"/>
<feature type="region of interest" description="Disordered" evidence="4">
    <location>
        <begin position="434"/>
        <end position="456"/>
    </location>
</feature>
<keyword evidence="2 3" id="KW-0802">TPR repeat</keyword>
<dbReference type="GO" id="GO:0016740">
    <property type="term" value="F:transferase activity"/>
    <property type="evidence" value="ECO:0007669"/>
    <property type="project" value="UniProtKB-KW"/>
</dbReference>
<feature type="repeat" description="TPR" evidence="3">
    <location>
        <begin position="591"/>
        <end position="624"/>
    </location>
</feature>
<dbReference type="GeneID" id="28901090"/>
<sequence length="958" mass="106020">MDDLLDILRGGSSIGQALSDLRDGKFEAVLTQDFAQELFGVSREGDIQDNTISWTDYISRQVDNFLRSNSRDLESRCHRLLVVGLAACHAFIQSNVTGPPLDFSSSKTVIPASYASEEASLKDVRRLAIASLGVDGEAAYSLTPNVELFCIAKIILNHPLIEENVFGARWAKVRVNFWHQRMLSEVTATLQTAIYRDIDRLNEEVLAADSLYSDEAKARYLIERAVINTHHSLDVKAREDLDRVSSLRGFEFALTGLMGKRTKFQQKDVSQLVVLARSAEEGKKATESSDTAPAEEASKPATLDLNDDTLLENISFTQKPTSSSTNIREESALPESLASLDPSNQPALNPLDSIILLSLASSITNTSPLHGLTREETLPYATRVLDGGSTNWQVYTQALLVRSRIEGYKSRTVERGVLQLQALVDQVIADTTPDTGASTALGESSTATTFLPRPKESESAPVSERLKYIHQVCSPTRWELEAELASRWVSLGGLRTALEIYERLHMWAEAALCWAAVEREDKAKRMIRKQLFHPTAGPDAVVADDDEESWEGPEREPPPGDAPRLYCILGDIENDPKMWECAWEVSKNRYARAQRSLGRYYFTAKDFPRAEAAYASSLKVNPLNHPTWFALGCVRLTLEQWDAAVQAFARTVQLDDTDAEAWSNLGAALLHLEAASPTDNGFGQGNSNAEAQLSHDDAEDVALYKQQSKIDPQQNRKQARKALARAASLKYDNFRIWENLLIVAASIKPPVYSDVVAAQKRLIELRGPTVGEACVDEDIIDMLIRHVIASTEVEPAPGQSVKDALDIAVRRGLPRLVIELVEKHVVPLITSSRRLWDLVAKLALWRKRPATALDAHEKAWRTVVQQPGWEFGTEAQWNIVVDATIELTEAYESLGPMPKTEGLAAGGGDGEDAPPVAKDWKFKARSAIRGIMGRGKSTWEDTPGWERLTNAMADFRGA</sequence>
<dbReference type="SUPFAM" id="SSF48452">
    <property type="entry name" value="TPR-like"/>
    <property type="match status" value="1"/>
</dbReference>
<reference evidence="5 6" key="1">
    <citation type="journal article" date="2016" name="Fungal Biol.">
        <title>The genome of Xylona heveae provides a window into fungal endophytism.</title>
        <authorList>
            <person name="Gazis R."/>
            <person name="Kuo A."/>
            <person name="Riley R."/>
            <person name="LaButti K."/>
            <person name="Lipzen A."/>
            <person name="Lin J."/>
            <person name="Amirebrahimi M."/>
            <person name="Hesse C.N."/>
            <person name="Spatafora J.W."/>
            <person name="Henrissat B."/>
            <person name="Hainaut M."/>
            <person name="Grigoriev I.V."/>
            <person name="Hibbett D.S."/>
        </authorList>
    </citation>
    <scope>NUCLEOTIDE SEQUENCE [LARGE SCALE GENOMIC DNA]</scope>
    <source>
        <strain evidence="5 6">TC161</strain>
    </source>
</reference>
<gene>
    <name evidence="5" type="ORF">L228DRAFT_282064</name>
</gene>
<evidence type="ECO:0000313" key="6">
    <source>
        <dbReference type="Proteomes" id="UP000076632"/>
    </source>
</evidence>
<feature type="compositionally biased region" description="Acidic residues" evidence="4">
    <location>
        <begin position="542"/>
        <end position="551"/>
    </location>
</feature>
<feature type="repeat" description="TPR" evidence="3">
    <location>
        <begin position="625"/>
        <end position="658"/>
    </location>
</feature>
<evidence type="ECO:0000256" key="2">
    <source>
        <dbReference type="ARBA" id="ARBA00022803"/>
    </source>
</evidence>
<dbReference type="PROSITE" id="PS50005">
    <property type="entry name" value="TPR"/>
    <property type="match status" value="2"/>
</dbReference>
<feature type="region of interest" description="Disordered" evidence="4">
    <location>
        <begin position="537"/>
        <end position="561"/>
    </location>
</feature>
<dbReference type="InParanoid" id="A0A165HD45"/>
<dbReference type="EMBL" id="KV407457">
    <property type="protein sequence ID" value="KZF23329.1"/>
    <property type="molecule type" value="Genomic_DNA"/>
</dbReference>
<dbReference type="OMA" id="NNRYARA"/>
<dbReference type="InterPro" id="IPR019734">
    <property type="entry name" value="TPR_rpt"/>
</dbReference>
<evidence type="ECO:0000256" key="4">
    <source>
        <dbReference type="SAM" id="MobiDB-lite"/>
    </source>
</evidence>
<keyword evidence="1" id="KW-0677">Repeat</keyword>
<dbReference type="InterPro" id="IPR044244">
    <property type="entry name" value="TTC27/Emw1"/>
</dbReference>
<protein>
    <submittedName>
        <fullName evidence="5">Protein prenylyltransferase</fullName>
    </submittedName>
</protein>
<evidence type="ECO:0000313" key="5">
    <source>
        <dbReference type="EMBL" id="KZF23329.1"/>
    </source>
</evidence>
<keyword evidence="6" id="KW-1185">Reference proteome</keyword>
<organism evidence="5 6">
    <name type="scientific">Xylona heveae (strain CBS 132557 / TC161)</name>
    <dbReference type="NCBI Taxonomy" id="1328760"/>
    <lineage>
        <taxon>Eukaryota</taxon>
        <taxon>Fungi</taxon>
        <taxon>Dikarya</taxon>
        <taxon>Ascomycota</taxon>
        <taxon>Pezizomycotina</taxon>
        <taxon>Xylonomycetes</taxon>
        <taxon>Xylonales</taxon>
        <taxon>Xylonaceae</taxon>
        <taxon>Xylona</taxon>
    </lineage>
</organism>
<evidence type="ECO:0000256" key="1">
    <source>
        <dbReference type="ARBA" id="ARBA00022737"/>
    </source>
</evidence>
<feature type="compositionally biased region" description="Polar residues" evidence="4">
    <location>
        <begin position="434"/>
        <end position="449"/>
    </location>
</feature>
<feature type="region of interest" description="Disordered" evidence="4">
    <location>
        <begin position="280"/>
        <end position="304"/>
    </location>
</feature>
<evidence type="ECO:0000256" key="3">
    <source>
        <dbReference type="PROSITE-ProRule" id="PRU00339"/>
    </source>
</evidence>
<keyword evidence="5" id="KW-0808">Transferase</keyword>
<dbReference type="PANTHER" id="PTHR16193">
    <property type="entry name" value="TETRATRICOPEPTIDE REPEAT PROTEIN 27"/>
    <property type="match status" value="1"/>
</dbReference>
<dbReference type="SMART" id="SM00028">
    <property type="entry name" value="TPR"/>
    <property type="match status" value="2"/>
</dbReference>
<proteinExistence type="predicted"/>
<accession>A0A165HD45</accession>
<dbReference type="InterPro" id="IPR011990">
    <property type="entry name" value="TPR-like_helical_dom_sf"/>
</dbReference>
<dbReference type="RefSeq" id="XP_018188884.1">
    <property type="nucleotide sequence ID" value="XM_018335953.1"/>
</dbReference>
<dbReference type="Proteomes" id="UP000076632">
    <property type="component" value="Unassembled WGS sequence"/>
</dbReference>
<dbReference type="OrthoDB" id="1936594at2759"/>
<dbReference type="FunCoup" id="A0A165HD45">
    <property type="interactions" value="1178"/>
</dbReference>
<dbReference type="PANTHER" id="PTHR16193:SF0">
    <property type="entry name" value="TETRATRICOPEPTIDE REPEAT PROTEIN 27"/>
    <property type="match status" value="1"/>
</dbReference>